<sequence>MSMCPSAKHSSFSVRDILDLPEAPKSPCSFNTPGISASLPPVSTSTNLEITECPQLSFANMTYGGLFNEHFPKFPSTQNEDMNPNS</sequence>
<gene>
    <name evidence="1" type="ORF">NPIL_653091</name>
</gene>
<dbReference type="OrthoDB" id="10582799at2759"/>
<dbReference type="EMBL" id="BMAW01132599">
    <property type="protein sequence ID" value="GFU44154.1"/>
    <property type="molecule type" value="Genomic_DNA"/>
</dbReference>
<feature type="non-terminal residue" evidence="1">
    <location>
        <position position="86"/>
    </location>
</feature>
<name>A0A8X6QX48_NEPPI</name>
<keyword evidence="2" id="KW-1185">Reference proteome</keyword>
<reference evidence="1" key="1">
    <citation type="submission" date="2020-08" db="EMBL/GenBank/DDBJ databases">
        <title>Multicomponent nature underlies the extraordinary mechanical properties of spider dragline silk.</title>
        <authorList>
            <person name="Kono N."/>
            <person name="Nakamura H."/>
            <person name="Mori M."/>
            <person name="Yoshida Y."/>
            <person name="Ohtoshi R."/>
            <person name="Malay A.D."/>
            <person name="Moran D.A.P."/>
            <person name="Tomita M."/>
            <person name="Numata K."/>
            <person name="Arakawa K."/>
        </authorList>
    </citation>
    <scope>NUCLEOTIDE SEQUENCE</scope>
</reference>
<accession>A0A8X6QX48</accession>
<evidence type="ECO:0000313" key="2">
    <source>
        <dbReference type="Proteomes" id="UP000887013"/>
    </source>
</evidence>
<protein>
    <submittedName>
        <fullName evidence="1">Uncharacterized protein</fullName>
    </submittedName>
</protein>
<dbReference type="AlphaFoldDB" id="A0A8X6QX48"/>
<comment type="caution">
    <text evidence="1">The sequence shown here is derived from an EMBL/GenBank/DDBJ whole genome shotgun (WGS) entry which is preliminary data.</text>
</comment>
<dbReference type="Proteomes" id="UP000887013">
    <property type="component" value="Unassembled WGS sequence"/>
</dbReference>
<proteinExistence type="predicted"/>
<evidence type="ECO:0000313" key="1">
    <source>
        <dbReference type="EMBL" id="GFU44154.1"/>
    </source>
</evidence>
<organism evidence="1 2">
    <name type="scientific">Nephila pilipes</name>
    <name type="common">Giant wood spider</name>
    <name type="synonym">Nephila maculata</name>
    <dbReference type="NCBI Taxonomy" id="299642"/>
    <lineage>
        <taxon>Eukaryota</taxon>
        <taxon>Metazoa</taxon>
        <taxon>Ecdysozoa</taxon>
        <taxon>Arthropoda</taxon>
        <taxon>Chelicerata</taxon>
        <taxon>Arachnida</taxon>
        <taxon>Araneae</taxon>
        <taxon>Araneomorphae</taxon>
        <taxon>Entelegynae</taxon>
        <taxon>Araneoidea</taxon>
        <taxon>Nephilidae</taxon>
        <taxon>Nephila</taxon>
    </lineage>
</organism>